<dbReference type="Proteomes" id="UP000008076">
    <property type="component" value="Unassembled WGS sequence"/>
</dbReference>
<dbReference type="KEGG" id="edi:EDI_181210"/>
<proteinExistence type="predicted"/>
<keyword evidence="2" id="KW-1185">Reference proteome</keyword>
<evidence type="ECO:0000313" key="1">
    <source>
        <dbReference type="EMBL" id="EDR22326.1"/>
    </source>
</evidence>
<organism evidence="2">
    <name type="scientific">Entamoeba dispar (strain ATCC PRA-260 / SAW760)</name>
    <dbReference type="NCBI Taxonomy" id="370354"/>
    <lineage>
        <taxon>Eukaryota</taxon>
        <taxon>Amoebozoa</taxon>
        <taxon>Evosea</taxon>
        <taxon>Archamoebae</taxon>
        <taxon>Mastigamoebida</taxon>
        <taxon>Entamoebidae</taxon>
        <taxon>Entamoeba</taxon>
    </lineage>
</organism>
<dbReference type="RefSeq" id="XP_001741222.1">
    <property type="nucleotide sequence ID" value="XM_001741170.1"/>
</dbReference>
<gene>
    <name evidence="1" type="ORF">EDI_181210</name>
</gene>
<dbReference type="AlphaFoldDB" id="B0ET19"/>
<evidence type="ECO:0000313" key="2">
    <source>
        <dbReference type="Proteomes" id="UP000008076"/>
    </source>
</evidence>
<dbReference type="GeneID" id="5914061"/>
<accession>B0ET19</accession>
<feature type="non-terminal residue" evidence="1">
    <location>
        <position position="137"/>
    </location>
</feature>
<dbReference type="EMBL" id="DS550759">
    <property type="protein sequence ID" value="EDR22326.1"/>
    <property type="molecule type" value="Genomic_DNA"/>
</dbReference>
<reference evidence="2" key="1">
    <citation type="submission" date="2007-12" db="EMBL/GenBank/DDBJ databases">
        <title>Annotation of Entamoeba dispar SAW760.</title>
        <authorList>
            <person name="Lorenzi H."/>
            <person name="Inman J."/>
            <person name="Schobel S."/>
            <person name="Amedeo P."/>
            <person name="Caler E."/>
        </authorList>
    </citation>
    <scope>NUCLEOTIDE SEQUENCE [LARGE SCALE GENOMIC DNA]</scope>
    <source>
        <strain evidence="2">ATCC PRA-260 / SAW760</strain>
    </source>
</reference>
<name>B0ET19_ENTDS</name>
<dbReference type="VEuPathDB" id="AmoebaDB:EDI_181210"/>
<protein>
    <submittedName>
        <fullName evidence="1">Uncharacterized protein</fullName>
    </submittedName>
</protein>
<sequence>MNCILLLFISFCVGEYCKEERGDDVMIYINKTCTDSTLTSDVLEGDYTKYPSVIISVNNYYGQFSFGSISNTFKANKIIVRLEEGISKSYYLNFRNIETNFELELIKNSYSFENVTFTFFNGNSPTRIIGGVNELWV</sequence>